<organism evidence="2 3">
    <name type="scientific">Clostridium frigidicarnis</name>
    <dbReference type="NCBI Taxonomy" id="84698"/>
    <lineage>
        <taxon>Bacteria</taxon>
        <taxon>Bacillati</taxon>
        <taxon>Bacillota</taxon>
        <taxon>Clostridia</taxon>
        <taxon>Eubacteriales</taxon>
        <taxon>Clostridiaceae</taxon>
        <taxon>Clostridium</taxon>
    </lineage>
</organism>
<dbReference type="EMBL" id="FOKI01000013">
    <property type="protein sequence ID" value="SFB13190.1"/>
    <property type="molecule type" value="Genomic_DNA"/>
</dbReference>
<gene>
    <name evidence="2" type="ORF">SAMN04488528_101373</name>
</gene>
<keyword evidence="3" id="KW-1185">Reference proteome</keyword>
<keyword evidence="1" id="KW-0472">Membrane</keyword>
<evidence type="ECO:0000313" key="2">
    <source>
        <dbReference type="EMBL" id="SFB13190.1"/>
    </source>
</evidence>
<sequence length="128" mass="14493">MKKGDKFVLGMVIFIFFLCILSIGYYFIGGSNSNGLVAEVYRDGELLRSIDLEKVEKPDEFKVEDSDGDFNIIEFENGKIRFKESNCKDDVCVKTGWLSRKGEMAVCIPHKTYIKIVGESKELDGVSF</sequence>
<name>A0A1I0YL65_9CLOT</name>
<dbReference type="AlphaFoldDB" id="A0A1I0YL65"/>
<feature type="transmembrane region" description="Helical" evidence="1">
    <location>
        <begin position="7"/>
        <end position="28"/>
    </location>
</feature>
<dbReference type="OrthoDB" id="47603at2"/>
<accession>A0A1I0YL65</accession>
<dbReference type="Gene3D" id="2.60.320.10">
    <property type="entry name" value="N-utilization substance G protein NusG, insert domain"/>
    <property type="match status" value="1"/>
</dbReference>
<keyword evidence="1" id="KW-0812">Transmembrane</keyword>
<keyword evidence="1" id="KW-1133">Transmembrane helix</keyword>
<reference evidence="2 3" key="1">
    <citation type="submission" date="2016-10" db="EMBL/GenBank/DDBJ databases">
        <authorList>
            <person name="de Groot N.N."/>
        </authorList>
    </citation>
    <scope>NUCLEOTIDE SEQUENCE [LARGE SCALE GENOMIC DNA]</scope>
    <source>
        <strain evidence="2 3">DSM 12271</strain>
    </source>
</reference>
<dbReference type="InterPro" id="IPR038690">
    <property type="entry name" value="NusG_2_sf"/>
</dbReference>
<evidence type="ECO:0000313" key="3">
    <source>
        <dbReference type="Proteomes" id="UP000198619"/>
    </source>
</evidence>
<dbReference type="Proteomes" id="UP000198619">
    <property type="component" value="Unassembled WGS sequence"/>
</dbReference>
<dbReference type="Pfam" id="PF07009">
    <property type="entry name" value="NusG_II"/>
    <property type="match status" value="1"/>
</dbReference>
<proteinExistence type="predicted"/>
<evidence type="ECO:0000256" key="1">
    <source>
        <dbReference type="SAM" id="Phobius"/>
    </source>
</evidence>
<protein>
    <submittedName>
        <fullName evidence="2">Uncharacterized protein</fullName>
    </submittedName>
</protein>
<dbReference type="CDD" id="cd09846">
    <property type="entry name" value="DUF1312"/>
    <property type="match status" value="1"/>
</dbReference>
<dbReference type="STRING" id="84698.SAMN04488528_101373"/>
<dbReference type="RefSeq" id="WP_090041057.1">
    <property type="nucleotide sequence ID" value="NZ_FOKI01000013.1"/>
</dbReference>